<dbReference type="Proteomes" id="UP001054945">
    <property type="component" value="Unassembled WGS sequence"/>
</dbReference>
<sequence length="94" mass="10908">MPTLISKNKRNRRRNLSQVDEGGGIEFNPEKNVRSSPSWERNKLFVFELLILRGSSSSQGGSDTTLSQIYFGELLWERVFISLFIYLMFPFSKD</sequence>
<organism evidence="3 4">
    <name type="scientific">Caerostris extrusa</name>
    <name type="common">Bark spider</name>
    <name type="synonym">Caerostris bankana</name>
    <dbReference type="NCBI Taxonomy" id="172846"/>
    <lineage>
        <taxon>Eukaryota</taxon>
        <taxon>Metazoa</taxon>
        <taxon>Ecdysozoa</taxon>
        <taxon>Arthropoda</taxon>
        <taxon>Chelicerata</taxon>
        <taxon>Arachnida</taxon>
        <taxon>Araneae</taxon>
        <taxon>Araneomorphae</taxon>
        <taxon>Entelegynae</taxon>
        <taxon>Araneoidea</taxon>
        <taxon>Araneidae</taxon>
        <taxon>Caerostris</taxon>
    </lineage>
</organism>
<evidence type="ECO:0000313" key="4">
    <source>
        <dbReference type="Proteomes" id="UP001054945"/>
    </source>
</evidence>
<protein>
    <submittedName>
        <fullName evidence="3">Uncharacterized protein</fullName>
    </submittedName>
</protein>
<keyword evidence="2" id="KW-1133">Transmembrane helix</keyword>
<reference evidence="3 4" key="1">
    <citation type="submission" date="2021-06" db="EMBL/GenBank/DDBJ databases">
        <title>Caerostris extrusa draft genome.</title>
        <authorList>
            <person name="Kono N."/>
            <person name="Arakawa K."/>
        </authorList>
    </citation>
    <scope>NUCLEOTIDE SEQUENCE [LARGE SCALE GENOMIC DNA]</scope>
</reference>
<proteinExistence type="predicted"/>
<keyword evidence="4" id="KW-1185">Reference proteome</keyword>
<feature type="region of interest" description="Disordered" evidence="1">
    <location>
        <begin position="1"/>
        <end position="36"/>
    </location>
</feature>
<keyword evidence="2" id="KW-0472">Membrane</keyword>
<feature type="transmembrane region" description="Helical" evidence="2">
    <location>
        <begin position="75"/>
        <end position="92"/>
    </location>
</feature>
<accession>A0AAV4U648</accession>
<dbReference type="EMBL" id="BPLR01012338">
    <property type="protein sequence ID" value="GIY53246.1"/>
    <property type="molecule type" value="Genomic_DNA"/>
</dbReference>
<gene>
    <name evidence="3" type="ORF">CEXT_235601</name>
</gene>
<dbReference type="AlphaFoldDB" id="A0AAV4U648"/>
<name>A0AAV4U648_CAEEX</name>
<evidence type="ECO:0000313" key="3">
    <source>
        <dbReference type="EMBL" id="GIY53246.1"/>
    </source>
</evidence>
<evidence type="ECO:0000256" key="1">
    <source>
        <dbReference type="SAM" id="MobiDB-lite"/>
    </source>
</evidence>
<evidence type="ECO:0000256" key="2">
    <source>
        <dbReference type="SAM" id="Phobius"/>
    </source>
</evidence>
<comment type="caution">
    <text evidence="3">The sequence shown here is derived from an EMBL/GenBank/DDBJ whole genome shotgun (WGS) entry which is preliminary data.</text>
</comment>
<keyword evidence="2" id="KW-0812">Transmembrane</keyword>